<accession>A0A383EY84</accession>
<gene>
    <name evidence="1" type="ORF">METZ01_LOCUS514565</name>
</gene>
<sequence>WLGWNPDNNYNWDLNSNISDSSWHQEFDNASAPTPYIYTFDNTTNGMVLQYDNGTKYDVLLSSTNSNLSGGARTGPLFDNSTFDNDTSARQADFAALLCSWDSTKICPHNVWSGLSTFYQWETGPQSWNKLEVLVAPDNSAQKFDPPMMVKYQHSGTTSNTGKNYNGVNFYLEYGGFGDLHGIPTFCVNMITGEKSDCDSNSRWVQEVVVPAGSLATQVKDGTTEYVI</sequence>
<dbReference type="AlphaFoldDB" id="A0A383EY84"/>
<feature type="non-terminal residue" evidence="1">
    <location>
        <position position="228"/>
    </location>
</feature>
<proteinExistence type="predicted"/>
<feature type="non-terminal residue" evidence="1">
    <location>
        <position position="1"/>
    </location>
</feature>
<name>A0A383EY84_9ZZZZ</name>
<dbReference type="EMBL" id="UINC01229834">
    <property type="protein sequence ID" value="SVE61711.1"/>
    <property type="molecule type" value="Genomic_DNA"/>
</dbReference>
<reference evidence="1" key="1">
    <citation type="submission" date="2018-05" db="EMBL/GenBank/DDBJ databases">
        <authorList>
            <person name="Lanie J.A."/>
            <person name="Ng W.-L."/>
            <person name="Kazmierczak K.M."/>
            <person name="Andrzejewski T.M."/>
            <person name="Davidsen T.M."/>
            <person name="Wayne K.J."/>
            <person name="Tettelin H."/>
            <person name="Glass J.I."/>
            <person name="Rusch D."/>
            <person name="Podicherti R."/>
            <person name="Tsui H.-C.T."/>
            <person name="Winkler M.E."/>
        </authorList>
    </citation>
    <scope>NUCLEOTIDE SEQUENCE</scope>
</reference>
<protein>
    <submittedName>
        <fullName evidence="1">Uncharacterized protein</fullName>
    </submittedName>
</protein>
<organism evidence="1">
    <name type="scientific">marine metagenome</name>
    <dbReference type="NCBI Taxonomy" id="408172"/>
    <lineage>
        <taxon>unclassified sequences</taxon>
        <taxon>metagenomes</taxon>
        <taxon>ecological metagenomes</taxon>
    </lineage>
</organism>
<evidence type="ECO:0000313" key="1">
    <source>
        <dbReference type="EMBL" id="SVE61711.1"/>
    </source>
</evidence>